<gene>
    <name evidence="1" type="primary">ORF5729</name>
</gene>
<proteinExistence type="predicted"/>
<evidence type="ECO:0000313" key="1">
    <source>
        <dbReference type="EMBL" id="CEK48937.1"/>
    </source>
</evidence>
<sequence>SSDLTNDVNFTEAAEGKSVTAIVRAAPCKLVLSPEHEDSLFGSSIREEDSIELPNIIGDELELETPDSGSCDESPVEPIHEEVIRDTAPLPLEPSSPLSCEECLGILGDEGVGIPEFCLFILKIKIYNFKYR</sequence>
<feature type="non-terminal residue" evidence="1">
    <location>
        <position position="1"/>
    </location>
</feature>
<accession>A0A0B6XY32</accession>
<dbReference type="AlphaFoldDB" id="A0A0B6XY32"/>
<protein>
    <submittedName>
        <fullName evidence="1">Uncharacterized protein</fullName>
    </submittedName>
</protein>
<dbReference type="EMBL" id="HACG01002072">
    <property type="protein sequence ID" value="CEK48937.1"/>
    <property type="molecule type" value="Transcribed_RNA"/>
</dbReference>
<name>A0A0B6XY32_9EUPU</name>
<reference evidence="1" key="1">
    <citation type="submission" date="2014-12" db="EMBL/GenBank/DDBJ databases">
        <title>Insight into the proteome of Arion vulgaris.</title>
        <authorList>
            <person name="Aradska J."/>
            <person name="Bulat T."/>
            <person name="Smidak R."/>
            <person name="Sarate P."/>
            <person name="Gangsoo J."/>
            <person name="Sialana F."/>
            <person name="Bilban M."/>
            <person name="Lubec G."/>
        </authorList>
    </citation>
    <scope>NUCLEOTIDE SEQUENCE</scope>
    <source>
        <tissue evidence="1">Skin</tissue>
    </source>
</reference>
<organism evidence="1">
    <name type="scientific">Arion vulgaris</name>
    <dbReference type="NCBI Taxonomy" id="1028688"/>
    <lineage>
        <taxon>Eukaryota</taxon>
        <taxon>Metazoa</taxon>
        <taxon>Spiralia</taxon>
        <taxon>Lophotrochozoa</taxon>
        <taxon>Mollusca</taxon>
        <taxon>Gastropoda</taxon>
        <taxon>Heterobranchia</taxon>
        <taxon>Euthyneura</taxon>
        <taxon>Panpulmonata</taxon>
        <taxon>Eupulmonata</taxon>
        <taxon>Stylommatophora</taxon>
        <taxon>Helicina</taxon>
        <taxon>Arionoidea</taxon>
        <taxon>Arionidae</taxon>
        <taxon>Arion</taxon>
    </lineage>
</organism>